<dbReference type="Proteomes" id="UP000593562">
    <property type="component" value="Unassembled WGS sequence"/>
</dbReference>
<dbReference type="AlphaFoldDB" id="A0A7J7C135"/>
<evidence type="ECO:0000313" key="1">
    <source>
        <dbReference type="EMBL" id="KAF5727844.1"/>
    </source>
</evidence>
<dbReference type="InterPro" id="IPR035992">
    <property type="entry name" value="Ricin_B-like_lectins"/>
</dbReference>
<sequence>MARSFLLPLVLEIPLSTGTKIRNTLDKRRIHRVIMPLLWLIKVLVELVDFVEHSINSAILWTKQYVNGGASPIWRLNHFDKNLDVQQVSGNGSIVCMSNVTNALSEYWTIVPHQ</sequence>
<reference evidence="1 2" key="1">
    <citation type="journal article" date="2020" name="Nat. Commun.">
        <title>Genome of Tripterygium wilfordii and identification of cytochrome P450 involved in triptolide biosynthesis.</title>
        <authorList>
            <person name="Tu L."/>
            <person name="Su P."/>
            <person name="Zhang Z."/>
            <person name="Gao L."/>
            <person name="Wang J."/>
            <person name="Hu T."/>
            <person name="Zhou J."/>
            <person name="Zhang Y."/>
            <person name="Zhao Y."/>
            <person name="Liu Y."/>
            <person name="Song Y."/>
            <person name="Tong Y."/>
            <person name="Lu Y."/>
            <person name="Yang J."/>
            <person name="Xu C."/>
            <person name="Jia M."/>
            <person name="Peters R.J."/>
            <person name="Huang L."/>
            <person name="Gao W."/>
        </authorList>
    </citation>
    <scope>NUCLEOTIDE SEQUENCE [LARGE SCALE GENOMIC DNA]</scope>
    <source>
        <strain evidence="2">cv. XIE 37</strain>
        <tissue evidence="1">Leaf</tissue>
    </source>
</reference>
<evidence type="ECO:0000313" key="2">
    <source>
        <dbReference type="Proteomes" id="UP000593562"/>
    </source>
</evidence>
<gene>
    <name evidence="1" type="ORF">HS088_TW22G01541</name>
</gene>
<dbReference type="SUPFAM" id="SSF50370">
    <property type="entry name" value="Ricin B-like lectins"/>
    <property type="match status" value="1"/>
</dbReference>
<proteinExistence type="predicted"/>
<dbReference type="EMBL" id="JAAARO010000022">
    <property type="protein sequence ID" value="KAF5727844.1"/>
    <property type="molecule type" value="Genomic_DNA"/>
</dbReference>
<dbReference type="InParanoid" id="A0A7J7C135"/>
<accession>A0A7J7C135</accession>
<name>A0A7J7C135_TRIWF</name>
<protein>
    <submittedName>
        <fullName evidence="1">Uncharacterized protein</fullName>
    </submittedName>
</protein>
<organism evidence="1 2">
    <name type="scientific">Tripterygium wilfordii</name>
    <name type="common">Thunder God vine</name>
    <dbReference type="NCBI Taxonomy" id="458696"/>
    <lineage>
        <taxon>Eukaryota</taxon>
        <taxon>Viridiplantae</taxon>
        <taxon>Streptophyta</taxon>
        <taxon>Embryophyta</taxon>
        <taxon>Tracheophyta</taxon>
        <taxon>Spermatophyta</taxon>
        <taxon>Magnoliopsida</taxon>
        <taxon>eudicotyledons</taxon>
        <taxon>Gunneridae</taxon>
        <taxon>Pentapetalae</taxon>
        <taxon>rosids</taxon>
        <taxon>fabids</taxon>
        <taxon>Celastrales</taxon>
        <taxon>Celastraceae</taxon>
        <taxon>Tripterygium</taxon>
    </lineage>
</organism>
<comment type="caution">
    <text evidence="1">The sequence shown here is derived from an EMBL/GenBank/DDBJ whole genome shotgun (WGS) entry which is preliminary data.</text>
</comment>
<keyword evidence="2" id="KW-1185">Reference proteome</keyword>